<dbReference type="RefSeq" id="WP_382400827.1">
    <property type="nucleotide sequence ID" value="NZ_JBHTNH010000025.1"/>
</dbReference>
<gene>
    <name evidence="1" type="ORF">ACFQ4A_11905</name>
</gene>
<sequence length="65" mass="7827">MFCINAITKPIFFVSEELEKERPRYYDRLNGVRGNNPQWGEWILFFLKAYDRVANRINDKLETAE</sequence>
<evidence type="ECO:0000313" key="2">
    <source>
        <dbReference type="Proteomes" id="UP001597178"/>
    </source>
</evidence>
<organism evidence="1 2">
    <name type="scientific">Lentibacillus salinarum</name>
    <dbReference type="NCBI Taxonomy" id="446820"/>
    <lineage>
        <taxon>Bacteria</taxon>
        <taxon>Bacillati</taxon>
        <taxon>Bacillota</taxon>
        <taxon>Bacilli</taxon>
        <taxon>Bacillales</taxon>
        <taxon>Bacillaceae</taxon>
        <taxon>Lentibacillus</taxon>
    </lineage>
</organism>
<accession>A0ABW3ZWF9</accession>
<keyword evidence="2" id="KW-1185">Reference proteome</keyword>
<reference evidence="2" key="1">
    <citation type="journal article" date="2019" name="Int. J. Syst. Evol. Microbiol.">
        <title>The Global Catalogue of Microorganisms (GCM) 10K type strain sequencing project: providing services to taxonomists for standard genome sequencing and annotation.</title>
        <authorList>
            <consortium name="The Broad Institute Genomics Platform"/>
            <consortium name="The Broad Institute Genome Sequencing Center for Infectious Disease"/>
            <person name="Wu L."/>
            <person name="Ma J."/>
        </authorList>
    </citation>
    <scope>NUCLEOTIDE SEQUENCE [LARGE SCALE GENOMIC DNA]</scope>
    <source>
        <strain evidence="2">CCUG 54822</strain>
    </source>
</reference>
<comment type="caution">
    <text evidence="1">The sequence shown here is derived from an EMBL/GenBank/DDBJ whole genome shotgun (WGS) entry which is preliminary data.</text>
</comment>
<dbReference type="Proteomes" id="UP001597178">
    <property type="component" value="Unassembled WGS sequence"/>
</dbReference>
<protein>
    <submittedName>
        <fullName evidence="1">Uncharacterized protein</fullName>
    </submittedName>
</protein>
<name>A0ABW3ZWF9_9BACI</name>
<evidence type="ECO:0000313" key="1">
    <source>
        <dbReference type="EMBL" id="MFD1362360.1"/>
    </source>
</evidence>
<dbReference type="EMBL" id="JBHTNH010000025">
    <property type="protein sequence ID" value="MFD1362360.1"/>
    <property type="molecule type" value="Genomic_DNA"/>
</dbReference>
<proteinExistence type="predicted"/>